<evidence type="ECO:0000259" key="4">
    <source>
        <dbReference type="SMART" id="SM00827"/>
    </source>
</evidence>
<keyword evidence="1" id="KW-0596">Phosphopantetheine</keyword>
<feature type="domain" description="Malonyl-CoA:ACP transacylase (MAT)" evidence="4">
    <location>
        <begin position="46"/>
        <end position="376"/>
    </location>
</feature>
<dbReference type="Gene3D" id="3.40.366.10">
    <property type="entry name" value="Malonyl-Coenzyme A Acyl Carrier Protein, domain 2"/>
    <property type="match status" value="1"/>
</dbReference>
<organism evidence="5">
    <name type="scientific">Calcidiscus leptoporus</name>
    <dbReference type="NCBI Taxonomy" id="127549"/>
    <lineage>
        <taxon>Eukaryota</taxon>
        <taxon>Haptista</taxon>
        <taxon>Haptophyta</taxon>
        <taxon>Prymnesiophyceae</taxon>
        <taxon>Coccolithales</taxon>
        <taxon>Calcidiscaceae</taxon>
        <taxon>Calcidiscus</taxon>
    </lineage>
</organism>
<dbReference type="PANTHER" id="PTHR43775">
    <property type="entry name" value="FATTY ACID SYNTHASE"/>
    <property type="match status" value="1"/>
</dbReference>
<sequence length="445" mass="48536">MELRDIFSEEKLAKLGLNLDGSFKQETDEEKLARLGPYETHGVVFMFPPVGWQHINMGRALYETNPSFAHHMRECDKVASPLLPQPLLEVLYPLKEEESIYSELIHRMSFCLPALFAIEYSLCQLWKFEGCEPFAVIGHSLGEYVAAVVAGVLEMPIAIRLLCERALLMEDSVSSGCMVALQAPEQVAEDAIDKAGQKDKACVAAINGPQSVVISGDYKALSSVIRALPAGTKNTRVKATHADHSQLMGGVAAGLEAKATALYHEKPPNQPRCLYASTVLGGLASAAQLGEPSYWAKHATGAVRFTKALEAIFAAHRQRQKTPESFFESEFHLHLVEMGEGMLERHASETASAYFGGAAEASKAQVICCSVLQKPTADHAKPFEEQAKAHDLSKEQVMNLVRAGKLQRFFLGVGQLSTLPALPGAESDERAEKPLEEPLLPSEPL</sequence>
<proteinExistence type="predicted"/>
<dbReference type="EMBL" id="HBER01023632">
    <property type="protein sequence ID" value="CAD8536544.1"/>
    <property type="molecule type" value="Transcribed_RNA"/>
</dbReference>
<reference evidence="5" key="1">
    <citation type="submission" date="2021-01" db="EMBL/GenBank/DDBJ databases">
        <authorList>
            <person name="Corre E."/>
            <person name="Pelletier E."/>
            <person name="Niang G."/>
            <person name="Scheremetjew M."/>
            <person name="Finn R."/>
            <person name="Kale V."/>
            <person name="Holt S."/>
            <person name="Cochrane G."/>
            <person name="Meng A."/>
            <person name="Brown T."/>
            <person name="Cohen L."/>
        </authorList>
    </citation>
    <scope>NUCLEOTIDE SEQUENCE</scope>
    <source>
        <strain evidence="5">RCC1130</strain>
    </source>
</reference>
<dbReference type="SUPFAM" id="SSF52151">
    <property type="entry name" value="FabD/lysophospholipase-like"/>
    <property type="match status" value="1"/>
</dbReference>
<evidence type="ECO:0000256" key="2">
    <source>
        <dbReference type="ARBA" id="ARBA00022553"/>
    </source>
</evidence>
<feature type="compositionally biased region" description="Basic and acidic residues" evidence="3">
    <location>
        <begin position="427"/>
        <end position="436"/>
    </location>
</feature>
<dbReference type="GO" id="GO:0006633">
    <property type="term" value="P:fatty acid biosynthetic process"/>
    <property type="evidence" value="ECO:0007669"/>
    <property type="project" value="TreeGrafter"/>
</dbReference>
<dbReference type="InterPro" id="IPR016036">
    <property type="entry name" value="Malonyl_transacylase_ACP-bd"/>
</dbReference>
<evidence type="ECO:0000256" key="3">
    <source>
        <dbReference type="SAM" id="MobiDB-lite"/>
    </source>
</evidence>
<dbReference type="AlphaFoldDB" id="A0A6U5GRB7"/>
<dbReference type="EMBL" id="HBER01023633">
    <property type="protein sequence ID" value="CAD8536545.1"/>
    <property type="molecule type" value="Transcribed_RNA"/>
</dbReference>
<dbReference type="SMART" id="SM00827">
    <property type="entry name" value="PKS_AT"/>
    <property type="match status" value="1"/>
</dbReference>
<evidence type="ECO:0000313" key="6">
    <source>
        <dbReference type="EMBL" id="CAD8536545.1"/>
    </source>
</evidence>
<name>A0A6U5GRB7_9EUKA</name>
<evidence type="ECO:0000256" key="1">
    <source>
        <dbReference type="ARBA" id="ARBA00022450"/>
    </source>
</evidence>
<keyword evidence="2" id="KW-0597">Phosphoprotein</keyword>
<dbReference type="InterPro" id="IPR001227">
    <property type="entry name" value="Ac_transferase_dom_sf"/>
</dbReference>
<protein>
    <recommendedName>
        <fullName evidence="4">Malonyl-CoA:ACP transacylase (MAT) domain-containing protein</fullName>
    </recommendedName>
</protein>
<dbReference type="SUPFAM" id="SSF55048">
    <property type="entry name" value="Probable ACP-binding domain of malonyl-CoA ACP transacylase"/>
    <property type="match status" value="1"/>
</dbReference>
<dbReference type="InterPro" id="IPR050091">
    <property type="entry name" value="PKS_NRPS_Biosynth_Enz"/>
</dbReference>
<accession>A0A6U5GRB7</accession>
<dbReference type="InterPro" id="IPR016035">
    <property type="entry name" value="Acyl_Trfase/lysoPLipase"/>
</dbReference>
<dbReference type="InterPro" id="IPR014043">
    <property type="entry name" value="Acyl_transferase_dom"/>
</dbReference>
<feature type="region of interest" description="Disordered" evidence="3">
    <location>
        <begin position="421"/>
        <end position="445"/>
    </location>
</feature>
<evidence type="ECO:0000313" key="5">
    <source>
        <dbReference type="EMBL" id="CAD8536544.1"/>
    </source>
</evidence>
<dbReference type="Pfam" id="PF00698">
    <property type="entry name" value="Acyl_transf_1"/>
    <property type="match status" value="1"/>
</dbReference>
<dbReference type="PANTHER" id="PTHR43775:SF37">
    <property type="entry name" value="SI:DKEY-61P9.11"/>
    <property type="match status" value="1"/>
</dbReference>
<dbReference type="GO" id="GO:0004312">
    <property type="term" value="F:fatty acid synthase activity"/>
    <property type="evidence" value="ECO:0007669"/>
    <property type="project" value="TreeGrafter"/>
</dbReference>
<gene>
    <name evidence="5" type="ORF">CLEP1334_LOCUS11826</name>
    <name evidence="6" type="ORF">CLEP1334_LOCUS11827</name>
</gene>